<sequence length="276" mass="30936">MEPSLRHLPRVVDVAGVTVAERDAVIPADAARIAFLAHWSEAEGQSRSTLRLVAELQRLGYRVVVSSTSPAPGHLDFAADDVRLDELVVLRRPNIGYDFGSWAVAMSAHEHVLDRPYVLVLNDSLVGPFAPLDDVVAHFEETTADVWGMVESNQFASHLQSFFRGFRYGVLAEPVMRRFWADLRVIEDKNALIQHYEFGFTAFLARNCFSSTPFVHHSAVVGEGLNPTIHGWRNLFDAGVPFVKRELVRYPDLARDGRRIPAVIAERYGTDVADWL</sequence>
<organism evidence="1 2">
    <name type="scientific">Blastococcus deserti</name>
    <dbReference type="NCBI Taxonomy" id="2259033"/>
    <lineage>
        <taxon>Bacteria</taxon>
        <taxon>Bacillati</taxon>
        <taxon>Actinomycetota</taxon>
        <taxon>Actinomycetes</taxon>
        <taxon>Geodermatophilales</taxon>
        <taxon>Geodermatophilaceae</taxon>
        <taxon>Blastococcus</taxon>
    </lineage>
</organism>
<keyword evidence="2" id="KW-1185">Reference proteome</keyword>
<dbReference type="Proteomes" id="UP001597402">
    <property type="component" value="Unassembled WGS sequence"/>
</dbReference>
<accession>A0ABW4X5T8</accession>
<gene>
    <name evidence="1" type="ORF">ACFSHS_02115</name>
</gene>
<dbReference type="EMBL" id="JBHUHP010000001">
    <property type="protein sequence ID" value="MFD2090359.1"/>
    <property type="molecule type" value="Genomic_DNA"/>
</dbReference>
<comment type="caution">
    <text evidence="1">The sequence shown here is derived from an EMBL/GenBank/DDBJ whole genome shotgun (WGS) entry which is preliminary data.</text>
</comment>
<reference evidence="2" key="1">
    <citation type="journal article" date="2019" name="Int. J. Syst. Evol. Microbiol.">
        <title>The Global Catalogue of Microorganisms (GCM) 10K type strain sequencing project: providing services to taxonomists for standard genome sequencing and annotation.</title>
        <authorList>
            <consortium name="The Broad Institute Genomics Platform"/>
            <consortium name="The Broad Institute Genome Sequencing Center for Infectious Disease"/>
            <person name="Wu L."/>
            <person name="Ma J."/>
        </authorList>
    </citation>
    <scope>NUCLEOTIDE SEQUENCE [LARGE SCALE GENOMIC DNA]</scope>
    <source>
        <strain evidence="2">JCM 3338</strain>
    </source>
</reference>
<proteinExistence type="predicted"/>
<evidence type="ECO:0000313" key="2">
    <source>
        <dbReference type="Proteomes" id="UP001597402"/>
    </source>
</evidence>
<protein>
    <submittedName>
        <fullName evidence="1">Rhamnan synthesis F family protein</fullName>
    </submittedName>
</protein>
<name>A0ABW4X5T8_9ACTN</name>
<dbReference type="InterPro" id="IPR007739">
    <property type="entry name" value="RgpF"/>
</dbReference>
<dbReference type="RefSeq" id="WP_376871146.1">
    <property type="nucleotide sequence ID" value="NZ_JBHUHP010000001.1"/>
</dbReference>
<evidence type="ECO:0000313" key="1">
    <source>
        <dbReference type="EMBL" id="MFD2090359.1"/>
    </source>
</evidence>
<dbReference type="Pfam" id="PF05045">
    <property type="entry name" value="RgpF"/>
    <property type="match status" value="1"/>
</dbReference>